<dbReference type="AlphaFoldDB" id="A0A1L8WNS8"/>
<dbReference type="STRING" id="150033.RV14_GL002244"/>
<feature type="chain" id="PRO_5038441596" evidence="1">
    <location>
        <begin position="18"/>
        <end position="114"/>
    </location>
</feature>
<keyword evidence="1" id="KW-0732">Signal</keyword>
<dbReference type="EMBL" id="JXLB01000008">
    <property type="protein sequence ID" value="OJG82669.1"/>
    <property type="molecule type" value="Genomic_DNA"/>
</dbReference>
<protein>
    <submittedName>
        <fullName evidence="2">Uncharacterized protein</fullName>
    </submittedName>
</protein>
<keyword evidence="3" id="KW-1185">Reference proteome</keyword>
<evidence type="ECO:0000313" key="2">
    <source>
        <dbReference type="EMBL" id="OJG82669.1"/>
    </source>
</evidence>
<evidence type="ECO:0000313" key="3">
    <source>
        <dbReference type="Proteomes" id="UP000182152"/>
    </source>
</evidence>
<feature type="signal peptide" evidence="1">
    <location>
        <begin position="1"/>
        <end position="17"/>
    </location>
</feature>
<dbReference type="Proteomes" id="UP000182152">
    <property type="component" value="Unassembled WGS sequence"/>
</dbReference>
<comment type="caution">
    <text evidence="2">The sequence shown here is derived from an EMBL/GenBank/DDBJ whole genome shotgun (WGS) entry which is preliminary data.</text>
</comment>
<accession>A0A1L8WNS8</accession>
<evidence type="ECO:0000256" key="1">
    <source>
        <dbReference type="SAM" id="SignalP"/>
    </source>
</evidence>
<organism evidence="2 3">
    <name type="scientific">Enterococcus ratti</name>
    <dbReference type="NCBI Taxonomy" id="150033"/>
    <lineage>
        <taxon>Bacteria</taxon>
        <taxon>Bacillati</taxon>
        <taxon>Bacillota</taxon>
        <taxon>Bacilli</taxon>
        <taxon>Lactobacillales</taxon>
        <taxon>Enterococcaceae</taxon>
        <taxon>Enterococcus</taxon>
    </lineage>
</organism>
<proteinExistence type="predicted"/>
<gene>
    <name evidence="2" type="ORF">RV14_GL002244</name>
</gene>
<reference evidence="2 3" key="1">
    <citation type="submission" date="2014-12" db="EMBL/GenBank/DDBJ databases">
        <title>Draft genome sequences of 29 type strains of Enterococci.</title>
        <authorList>
            <person name="Zhong Z."/>
            <person name="Sun Z."/>
            <person name="Liu W."/>
            <person name="Zhang W."/>
            <person name="Zhang H."/>
        </authorList>
    </citation>
    <scope>NUCLEOTIDE SEQUENCE [LARGE SCALE GENOMIC DNA]</scope>
    <source>
        <strain evidence="2 3">DSM 15687</strain>
    </source>
</reference>
<sequence length="114" mass="13499">MAIIFFLIISMSAASFGYTIGQKSRQQNKKVMKSKDSFTKQQINEFLKAFYTFENYGDNFSSYELFLSKKMKHTEKKACYKRSLFPNYLSILYLLKVRIIFISLISNKLKLFVR</sequence>
<name>A0A1L8WNS8_9ENTE</name>